<feature type="transmembrane region" description="Helical" evidence="1">
    <location>
        <begin position="469"/>
        <end position="491"/>
    </location>
</feature>
<name>A0A0K1P5I9_9MOLU</name>
<evidence type="ECO:0000313" key="3">
    <source>
        <dbReference type="Proteomes" id="UP000067243"/>
    </source>
</evidence>
<dbReference type="RefSeq" id="WP_144416176.1">
    <property type="nucleotide sequence ID" value="NZ_CP012328.1"/>
</dbReference>
<sequence>MERHSGITKFKSFFVRYVVSLILLCSFIIINLIINFLTIIILKENILFFVNNVIQIYFYISIFTIVIYPLICFLSICLKNVVTIITKFLLVFILSLSPSISKLIENPNNIYSINNLYYNNISKVNLKYSLSYDFQKIVKRSFYLNDILNDNSPFENNLNIFQSTINNLPTNNSKQIKSDLLTRVLFLGQSNLLDINNEKIIGDWKISQLILEPVFEISKNYNSKVNYNEIYDHYFFSGIENLQNKKLNKFDDFIYYLLESNLDLSVKEIIKYVSFVYERYYYLISNIPKISIFPILSLENNSIFDNSLDEDYFLGLNREILQIYKSKPEIMIFNYIILQLYNYSINFDFQEFIRIIEQSDFFSNEDSYDYDFVHYLNWYNENNLSINKYFNLNLFNTFSIYYYKNSGNTIDDFFNTNSNFSWLVGYSFTNNLNKEFYLDAYESVNNSTMNSKTFNLFNLPLTLNVNNKYLWNLSIILISTITFNSLFYFYFIKKIDWV</sequence>
<evidence type="ECO:0000313" key="2">
    <source>
        <dbReference type="EMBL" id="AKU79576.1"/>
    </source>
</evidence>
<dbReference type="STRING" id="216946.STURO_v1c03300"/>
<gene>
    <name evidence="2" type="ORF">STURON_00330</name>
</gene>
<dbReference type="KEGG" id="stur:STURON_00330"/>
<evidence type="ECO:0000256" key="1">
    <source>
        <dbReference type="SAM" id="Phobius"/>
    </source>
</evidence>
<keyword evidence="1" id="KW-1133">Transmembrane helix</keyword>
<dbReference type="AlphaFoldDB" id="A0A0K1P5I9"/>
<accession>A0A0K1P5I9</accession>
<keyword evidence="3" id="KW-1185">Reference proteome</keyword>
<organism evidence="2 3">
    <name type="scientific">Spiroplasma turonicum</name>
    <dbReference type="NCBI Taxonomy" id="216946"/>
    <lineage>
        <taxon>Bacteria</taxon>
        <taxon>Bacillati</taxon>
        <taxon>Mycoplasmatota</taxon>
        <taxon>Mollicutes</taxon>
        <taxon>Entomoplasmatales</taxon>
        <taxon>Spiroplasmataceae</taxon>
        <taxon>Spiroplasma</taxon>
    </lineage>
</organism>
<protein>
    <recommendedName>
        <fullName evidence="4">Transmembrane protein</fullName>
    </recommendedName>
</protein>
<reference evidence="2 3" key="1">
    <citation type="journal article" date="2015" name="Genome Announc.">
        <title>Complete Genome Sequence of Spiroplasma turonicum Strain Tab4cT, a Parasite of a Horse Fly, Haematopota sp. (Diptera: Tabanidae).</title>
        <authorList>
            <person name="Davis R.E."/>
            <person name="Shao J."/>
            <person name="Zhao Y."/>
            <person name="Gasparich G.E."/>
            <person name="Gaynor B.J."/>
            <person name="Donofrio N."/>
        </authorList>
    </citation>
    <scope>NUCLEOTIDE SEQUENCE [LARGE SCALE GENOMIC DNA]</scope>
    <source>
        <strain evidence="2 3">Tab4c</strain>
    </source>
</reference>
<proteinExistence type="predicted"/>
<keyword evidence="1" id="KW-0472">Membrane</keyword>
<keyword evidence="1" id="KW-0812">Transmembrane</keyword>
<feature type="transmembrane region" description="Helical" evidence="1">
    <location>
        <begin position="54"/>
        <end position="74"/>
    </location>
</feature>
<evidence type="ECO:0008006" key="4">
    <source>
        <dbReference type="Google" id="ProtNLM"/>
    </source>
</evidence>
<dbReference type="Proteomes" id="UP000067243">
    <property type="component" value="Chromosome"/>
</dbReference>
<feature type="transmembrane region" description="Helical" evidence="1">
    <location>
        <begin position="21"/>
        <end position="42"/>
    </location>
</feature>
<dbReference type="PATRIC" id="fig|216946.3.peg.330"/>
<dbReference type="EMBL" id="CP012328">
    <property type="protein sequence ID" value="AKU79576.1"/>
    <property type="molecule type" value="Genomic_DNA"/>
</dbReference>